<keyword evidence="1" id="KW-0472">Membrane</keyword>
<keyword evidence="4" id="KW-1185">Reference proteome</keyword>
<dbReference type="InterPro" id="IPR045338">
    <property type="entry name" value="DUF6535"/>
</dbReference>
<feature type="transmembrane region" description="Helical" evidence="1">
    <location>
        <begin position="57"/>
        <end position="76"/>
    </location>
</feature>
<comment type="caution">
    <text evidence="3">The sequence shown here is derived from an EMBL/GenBank/DDBJ whole genome shotgun (WGS) entry which is preliminary data.</text>
</comment>
<dbReference type="Pfam" id="PF20153">
    <property type="entry name" value="DUF6535"/>
    <property type="match status" value="1"/>
</dbReference>
<feature type="transmembrane region" description="Helical" evidence="1">
    <location>
        <begin position="191"/>
        <end position="209"/>
    </location>
</feature>
<accession>A0A9P6L279</accession>
<feature type="transmembrane region" description="Helical" evidence="1">
    <location>
        <begin position="215"/>
        <end position="241"/>
    </location>
</feature>
<dbReference type="SUPFAM" id="SSF48371">
    <property type="entry name" value="ARM repeat"/>
    <property type="match status" value="1"/>
</dbReference>
<dbReference type="AlphaFoldDB" id="A0A9P6L279"/>
<evidence type="ECO:0000313" key="4">
    <source>
        <dbReference type="Proteomes" id="UP000736335"/>
    </source>
</evidence>
<evidence type="ECO:0000256" key="1">
    <source>
        <dbReference type="SAM" id="Phobius"/>
    </source>
</evidence>
<organism evidence="3 4">
    <name type="scientific">Thelephora terrestris</name>
    <dbReference type="NCBI Taxonomy" id="56493"/>
    <lineage>
        <taxon>Eukaryota</taxon>
        <taxon>Fungi</taxon>
        <taxon>Dikarya</taxon>
        <taxon>Basidiomycota</taxon>
        <taxon>Agaricomycotina</taxon>
        <taxon>Agaricomycetes</taxon>
        <taxon>Thelephorales</taxon>
        <taxon>Thelephoraceae</taxon>
        <taxon>Thelephora</taxon>
    </lineage>
</organism>
<reference evidence="3" key="1">
    <citation type="journal article" date="2020" name="Nat. Commun.">
        <title>Large-scale genome sequencing of mycorrhizal fungi provides insights into the early evolution of symbiotic traits.</title>
        <authorList>
            <person name="Miyauchi S."/>
            <person name="Kiss E."/>
            <person name="Kuo A."/>
            <person name="Drula E."/>
            <person name="Kohler A."/>
            <person name="Sanchez-Garcia M."/>
            <person name="Morin E."/>
            <person name="Andreopoulos B."/>
            <person name="Barry K.W."/>
            <person name="Bonito G."/>
            <person name="Buee M."/>
            <person name="Carver A."/>
            <person name="Chen C."/>
            <person name="Cichocki N."/>
            <person name="Clum A."/>
            <person name="Culley D."/>
            <person name="Crous P.W."/>
            <person name="Fauchery L."/>
            <person name="Girlanda M."/>
            <person name="Hayes R.D."/>
            <person name="Keri Z."/>
            <person name="LaButti K."/>
            <person name="Lipzen A."/>
            <person name="Lombard V."/>
            <person name="Magnuson J."/>
            <person name="Maillard F."/>
            <person name="Murat C."/>
            <person name="Nolan M."/>
            <person name="Ohm R.A."/>
            <person name="Pangilinan J."/>
            <person name="Pereira M.F."/>
            <person name="Perotto S."/>
            <person name="Peter M."/>
            <person name="Pfister S."/>
            <person name="Riley R."/>
            <person name="Sitrit Y."/>
            <person name="Stielow J.B."/>
            <person name="Szollosi G."/>
            <person name="Zifcakova L."/>
            <person name="Stursova M."/>
            <person name="Spatafora J.W."/>
            <person name="Tedersoo L."/>
            <person name="Vaario L.M."/>
            <person name="Yamada A."/>
            <person name="Yan M."/>
            <person name="Wang P."/>
            <person name="Xu J."/>
            <person name="Bruns T."/>
            <person name="Baldrian P."/>
            <person name="Vilgalys R."/>
            <person name="Dunand C."/>
            <person name="Henrissat B."/>
            <person name="Grigoriev I.V."/>
            <person name="Hibbett D."/>
            <person name="Nagy L.G."/>
            <person name="Martin F.M."/>
        </authorList>
    </citation>
    <scope>NUCLEOTIDE SEQUENCE</scope>
    <source>
        <strain evidence="3">UH-Tt-Lm1</strain>
    </source>
</reference>
<evidence type="ECO:0000259" key="2">
    <source>
        <dbReference type="Pfam" id="PF20153"/>
    </source>
</evidence>
<gene>
    <name evidence="3" type="ORF">BJ322DRAFT_463422</name>
</gene>
<feature type="transmembrane region" description="Helical" evidence="1">
    <location>
        <begin position="122"/>
        <end position="146"/>
    </location>
</feature>
<evidence type="ECO:0000313" key="3">
    <source>
        <dbReference type="EMBL" id="KAF9778942.1"/>
    </source>
</evidence>
<keyword evidence="1" id="KW-1133">Transmembrane helix</keyword>
<name>A0A9P6L279_9AGAM</name>
<dbReference type="EMBL" id="WIUZ02000021">
    <property type="protein sequence ID" value="KAF9778942.1"/>
    <property type="molecule type" value="Genomic_DNA"/>
</dbReference>
<keyword evidence="1" id="KW-0812">Transmembrane</keyword>
<reference evidence="3" key="2">
    <citation type="submission" date="2020-11" db="EMBL/GenBank/DDBJ databases">
        <authorList>
            <consortium name="DOE Joint Genome Institute"/>
            <person name="Kuo A."/>
            <person name="Miyauchi S."/>
            <person name="Kiss E."/>
            <person name="Drula E."/>
            <person name="Kohler A."/>
            <person name="Sanchez-Garcia M."/>
            <person name="Andreopoulos B."/>
            <person name="Barry K.W."/>
            <person name="Bonito G."/>
            <person name="Buee M."/>
            <person name="Carver A."/>
            <person name="Chen C."/>
            <person name="Cichocki N."/>
            <person name="Clum A."/>
            <person name="Culley D."/>
            <person name="Crous P.W."/>
            <person name="Fauchery L."/>
            <person name="Girlanda M."/>
            <person name="Hayes R."/>
            <person name="Keri Z."/>
            <person name="Labutti K."/>
            <person name="Lipzen A."/>
            <person name="Lombard V."/>
            <person name="Magnuson J."/>
            <person name="Maillard F."/>
            <person name="Morin E."/>
            <person name="Murat C."/>
            <person name="Nolan M."/>
            <person name="Ohm R."/>
            <person name="Pangilinan J."/>
            <person name="Pereira M."/>
            <person name="Perotto S."/>
            <person name="Peter M."/>
            <person name="Riley R."/>
            <person name="Sitrit Y."/>
            <person name="Stielow B."/>
            <person name="Szollosi G."/>
            <person name="Zifcakova L."/>
            <person name="Stursova M."/>
            <person name="Spatafora J.W."/>
            <person name="Tedersoo L."/>
            <person name="Vaario L.-M."/>
            <person name="Yamada A."/>
            <person name="Yan M."/>
            <person name="Wang P."/>
            <person name="Xu J."/>
            <person name="Bruns T."/>
            <person name="Baldrian P."/>
            <person name="Vilgalys R."/>
            <person name="Henrissat B."/>
            <person name="Grigoriev I.V."/>
            <person name="Hibbett D."/>
            <person name="Nagy L.G."/>
            <person name="Martin F.M."/>
        </authorList>
    </citation>
    <scope>NUCLEOTIDE SEQUENCE</scope>
    <source>
        <strain evidence="3">UH-Tt-Lm1</strain>
    </source>
</reference>
<dbReference type="OrthoDB" id="3235960at2759"/>
<dbReference type="InterPro" id="IPR016024">
    <property type="entry name" value="ARM-type_fold"/>
</dbReference>
<proteinExistence type="predicted"/>
<sequence length="911" mass="103029">MQAASSEDLEKALHNALKSVLDGAGPWANPRARFYKKFQREIEEYDQELDKKYDEDLNITLIFSGLFSAVASAFIIDIQSELSPDYEQANNVLLEMLLNAATGTLPPNYAASIPRWTGPDPVVVQVQCILYATLCVALLAAFLAMLGKQWLSRYNENETHGSAADRNRLRERKLTGIETWKLHLVMESLPLILQLALILLGFALSRYIWGINSSVSAVIIAFTAFGLLFYLSIVTASVFSFDCPFQTPLSLVVRSTVGFAAPHLRNLRQTFGFRRRPLQPGARQAEIGLPLSITTVGRDRDSKSGSITALTPMVPDVAQFLQPITPLFVQEKDWEGDRLDARCINRLFEMSTDVDVIIANMDFIPEIVWYNGIKDIPRKRIYDALTDCFDFSSTRPVVLPKSRAVAYLSARALVHIELQRRCITNYEEHKQDDWKALCANHRPLSSAHHRSDPDLQAVLFMVDMTLGHHDGLSWAESDVTLPHRAWMSHVFIYHTWHEGQAPDVVLDFVKKSMSMVSPNEAVITDCFFIVGLMIGIPFCVNDILVKDKSYEMEAIIGSVFKAFEGIFSSDSVQNLSALRALQLATLISGFGVCDISYRLFKMIMALDHLTDEHWEASRLAIYAAFRHWQFLANPGDPKEILKFLDYHIGVQGAKEDHGPYIDSAMRALVRCLGSNPLKIECVRDFNWMSPPIIRGVYSMMHPSRDVAFRGNAARLIALLSDRWFNCSVLDPEEMPEYPERIAAYMGDVIHNPSTKKTGVTILFGMLRSPEWRKHIVTRLWKAFAYSAQVGDTECVRWCLRNAIELLEFTRGLPDGEGLKWWYGTLWLCYDRLDTTVRDEVKRIAADMLRDDGLSDLNLYLSLMQEEVTSIRQELNGLSEDGRGSSFGMDMQARIITMGGNCDQLARITGRR</sequence>
<dbReference type="Proteomes" id="UP000736335">
    <property type="component" value="Unassembled WGS sequence"/>
</dbReference>
<protein>
    <recommendedName>
        <fullName evidence="2">DUF6535 domain-containing protein</fullName>
    </recommendedName>
</protein>
<feature type="domain" description="DUF6535" evidence="2">
    <location>
        <begin position="38"/>
        <end position="209"/>
    </location>
</feature>